<sequence length="84" mass="9535">MRVFGKSVTAFTPLDGELALAFHWVVMKRFVLLAACICFGANLSGCISYKPLSPQENDRRTRKAELHGNDGFDWGEHDDLFDWD</sequence>
<evidence type="ECO:0000313" key="3">
    <source>
        <dbReference type="EMBL" id="SVB82671.1"/>
    </source>
</evidence>
<feature type="region of interest" description="Disordered" evidence="1">
    <location>
        <begin position="54"/>
        <end position="84"/>
    </location>
</feature>
<evidence type="ECO:0000256" key="2">
    <source>
        <dbReference type="SAM" id="Phobius"/>
    </source>
</evidence>
<keyword evidence="2" id="KW-0812">Transmembrane</keyword>
<evidence type="ECO:0000256" key="1">
    <source>
        <dbReference type="SAM" id="MobiDB-lite"/>
    </source>
</evidence>
<protein>
    <submittedName>
        <fullName evidence="3">Uncharacterized protein</fullName>
    </submittedName>
</protein>
<feature type="transmembrane region" description="Helical" evidence="2">
    <location>
        <begin position="30"/>
        <end position="52"/>
    </location>
</feature>
<dbReference type="EMBL" id="UINC01059356">
    <property type="protein sequence ID" value="SVB82671.1"/>
    <property type="molecule type" value="Genomic_DNA"/>
</dbReference>
<proteinExistence type="predicted"/>
<gene>
    <name evidence="3" type="ORF">METZ01_LOCUS235525</name>
</gene>
<reference evidence="3" key="1">
    <citation type="submission" date="2018-05" db="EMBL/GenBank/DDBJ databases">
        <authorList>
            <person name="Lanie J.A."/>
            <person name="Ng W.-L."/>
            <person name="Kazmierczak K.M."/>
            <person name="Andrzejewski T.M."/>
            <person name="Davidsen T.M."/>
            <person name="Wayne K.J."/>
            <person name="Tettelin H."/>
            <person name="Glass J.I."/>
            <person name="Rusch D."/>
            <person name="Podicherti R."/>
            <person name="Tsui H.-C.T."/>
            <person name="Winkler M.E."/>
        </authorList>
    </citation>
    <scope>NUCLEOTIDE SEQUENCE</scope>
</reference>
<name>A0A382H8A7_9ZZZZ</name>
<organism evidence="3">
    <name type="scientific">marine metagenome</name>
    <dbReference type="NCBI Taxonomy" id="408172"/>
    <lineage>
        <taxon>unclassified sequences</taxon>
        <taxon>metagenomes</taxon>
        <taxon>ecological metagenomes</taxon>
    </lineage>
</organism>
<keyword evidence="2" id="KW-1133">Transmembrane helix</keyword>
<keyword evidence="2" id="KW-0472">Membrane</keyword>
<dbReference type="AlphaFoldDB" id="A0A382H8A7"/>
<feature type="compositionally biased region" description="Basic and acidic residues" evidence="1">
    <location>
        <begin position="56"/>
        <end position="84"/>
    </location>
</feature>
<accession>A0A382H8A7</accession>